<name>A0AAU9E3G7_9FUSO</name>
<protein>
    <submittedName>
        <fullName evidence="4">Transcriptional regulator</fullName>
    </submittedName>
</protein>
<organism evidence="4 5">
    <name type="scientific">Haliovirga abyssi</name>
    <dbReference type="NCBI Taxonomy" id="2996794"/>
    <lineage>
        <taxon>Bacteria</taxon>
        <taxon>Fusobacteriati</taxon>
        <taxon>Fusobacteriota</taxon>
        <taxon>Fusobacteriia</taxon>
        <taxon>Fusobacteriales</taxon>
        <taxon>Haliovirgaceae</taxon>
        <taxon>Haliovirga</taxon>
    </lineage>
</organism>
<dbReference type="InterPro" id="IPR010992">
    <property type="entry name" value="IHF-like_DNA-bd_dom_sf"/>
</dbReference>
<dbReference type="Pfam" id="PF00216">
    <property type="entry name" value="Bac_DNA_binding"/>
    <property type="match status" value="1"/>
</dbReference>
<evidence type="ECO:0000256" key="3">
    <source>
        <dbReference type="RuleBase" id="RU003939"/>
    </source>
</evidence>
<dbReference type="SMART" id="SM00411">
    <property type="entry name" value="BHL"/>
    <property type="match status" value="1"/>
</dbReference>
<dbReference type="SUPFAM" id="SSF47729">
    <property type="entry name" value="IHF-like DNA-binding proteins"/>
    <property type="match status" value="1"/>
</dbReference>
<evidence type="ECO:0000256" key="2">
    <source>
        <dbReference type="ARBA" id="ARBA00023125"/>
    </source>
</evidence>
<dbReference type="KEGG" id="haby:HLVA_15690"/>
<keyword evidence="1" id="KW-0226">DNA condensation</keyword>
<dbReference type="InterPro" id="IPR000119">
    <property type="entry name" value="Hist_DNA-bd"/>
</dbReference>
<dbReference type="PANTHER" id="PTHR33175">
    <property type="entry name" value="DNA-BINDING PROTEIN HU"/>
    <property type="match status" value="1"/>
</dbReference>
<proteinExistence type="inferred from homology"/>
<dbReference type="EMBL" id="AP027059">
    <property type="protein sequence ID" value="BDU51000.1"/>
    <property type="molecule type" value="Genomic_DNA"/>
</dbReference>
<evidence type="ECO:0000313" key="5">
    <source>
        <dbReference type="Proteomes" id="UP001321582"/>
    </source>
</evidence>
<dbReference type="GO" id="GO:0003677">
    <property type="term" value="F:DNA binding"/>
    <property type="evidence" value="ECO:0007669"/>
    <property type="project" value="UniProtKB-KW"/>
</dbReference>
<dbReference type="PRINTS" id="PR01727">
    <property type="entry name" value="DNABINDINGHU"/>
</dbReference>
<dbReference type="GO" id="GO:0005829">
    <property type="term" value="C:cytosol"/>
    <property type="evidence" value="ECO:0007669"/>
    <property type="project" value="TreeGrafter"/>
</dbReference>
<dbReference type="Proteomes" id="UP001321582">
    <property type="component" value="Chromosome"/>
</dbReference>
<dbReference type="CDD" id="cd13831">
    <property type="entry name" value="HU"/>
    <property type="match status" value="1"/>
</dbReference>
<dbReference type="Gene3D" id="4.10.520.10">
    <property type="entry name" value="IHF-like DNA-binding proteins"/>
    <property type="match status" value="1"/>
</dbReference>
<keyword evidence="5" id="KW-1185">Reference proteome</keyword>
<dbReference type="GO" id="GO:0030527">
    <property type="term" value="F:structural constituent of chromatin"/>
    <property type="evidence" value="ECO:0007669"/>
    <property type="project" value="InterPro"/>
</dbReference>
<dbReference type="PANTHER" id="PTHR33175:SF3">
    <property type="entry name" value="DNA-BINDING PROTEIN HU-BETA"/>
    <property type="match status" value="1"/>
</dbReference>
<comment type="similarity">
    <text evidence="3">Belongs to the bacterial histone-like protein family.</text>
</comment>
<reference evidence="4 5" key="1">
    <citation type="submission" date="2022-11" db="EMBL/GenBank/DDBJ databases">
        <title>Haliovirga abyssi gen. nov., sp. nov., a mesophilic fermentative bacterium isolated from the Iheya North hydrothermal field and the proposal of Haliovirgaceae fam. nov.</title>
        <authorList>
            <person name="Miyazaki U."/>
            <person name="Tame A."/>
            <person name="Miyazaki J."/>
            <person name="Takai K."/>
            <person name="Sawayama S."/>
            <person name="Kitajima M."/>
            <person name="Okamoto A."/>
            <person name="Nakagawa S."/>
        </authorList>
    </citation>
    <scope>NUCLEOTIDE SEQUENCE [LARGE SCALE GENOMIC DNA]</scope>
    <source>
        <strain evidence="4 5">IC12</strain>
    </source>
</reference>
<dbReference type="RefSeq" id="WP_307903846.1">
    <property type="nucleotide sequence ID" value="NZ_AP027059.1"/>
</dbReference>
<keyword evidence="2" id="KW-0238">DNA-binding</keyword>
<evidence type="ECO:0000313" key="4">
    <source>
        <dbReference type="EMBL" id="BDU51000.1"/>
    </source>
</evidence>
<gene>
    <name evidence="4" type="primary">hbs</name>
    <name evidence="4" type="ORF">HLVA_15690</name>
</gene>
<evidence type="ECO:0000256" key="1">
    <source>
        <dbReference type="ARBA" id="ARBA00023067"/>
    </source>
</evidence>
<accession>A0AAU9E3G7</accession>
<dbReference type="GO" id="GO:0030261">
    <property type="term" value="P:chromosome condensation"/>
    <property type="evidence" value="ECO:0007669"/>
    <property type="project" value="UniProtKB-KW"/>
</dbReference>
<dbReference type="AlphaFoldDB" id="A0AAU9E3G7"/>
<sequence length="92" mass="10280">MTKKDFIEKYAEKVGESKRKAGEMADAFLEVVEEALVAGEGVQFVGWGTFEVRQNAERKGRNPRTGEEITIPAKKAVKFKVGKKLADKVNHK</sequence>